<dbReference type="Proteomes" id="UP000297716">
    <property type="component" value="Unassembled WGS sequence"/>
</dbReference>
<reference evidence="2 3" key="1">
    <citation type="submission" date="2019-03" db="EMBL/GenBank/DDBJ databases">
        <title>Draft genome sequence of Xylaria hypoxylon DSM 108379, a ubiquitous saprotrophic-parasitic fungi on hardwood.</title>
        <authorList>
            <person name="Buettner E."/>
            <person name="Leonhardt S."/>
            <person name="Gebauer A.M."/>
            <person name="Liers C."/>
            <person name="Hofrichter M."/>
            <person name="Kellner H."/>
        </authorList>
    </citation>
    <scope>NUCLEOTIDE SEQUENCE [LARGE SCALE GENOMIC DNA]</scope>
    <source>
        <strain evidence="2 3">DSM 108379</strain>
    </source>
</reference>
<proteinExistence type="predicted"/>
<feature type="region of interest" description="Disordered" evidence="1">
    <location>
        <begin position="1"/>
        <end position="41"/>
    </location>
</feature>
<dbReference type="STRING" id="37992.A0A4Z0YMA5"/>
<sequence length="279" mass="31483">MSNSQFVKDIPVRVPPPPGKGGSSPEPPSEWDMGSDDLTGSEYVSAETNDIPSGHEDRVKYLQNILLLSQKWLDIFGGTNTREQINNNKLPDDMLQESQMKRSDYRIKVYSTLLGSSSMGWFATSSEEIVHKSFEVERSQFHLTLMKAVLEGIVGIKSMTQALEKVLTSITEMVSQTGHYSEDHTLWSLFNVCQWDSQAKDVKASLRFVAFQVTADVVEVTTGKSTMETVKMDLTYSQYEVSLIESEWDYYKPKLEEFLHEMGDKSIRDPTDGGEIPVD</sequence>
<dbReference type="AlphaFoldDB" id="A0A4Z0YMA5"/>
<keyword evidence="3" id="KW-1185">Reference proteome</keyword>
<accession>A0A4Z0YMA5</accession>
<evidence type="ECO:0000256" key="1">
    <source>
        <dbReference type="SAM" id="MobiDB-lite"/>
    </source>
</evidence>
<evidence type="ECO:0000313" key="2">
    <source>
        <dbReference type="EMBL" id="TGJ85409.1"/>
    </source>
</evidence>
<evidence type="ECO:0000313" key="3">
    <source>
        <dbReference type="Proteomes" id="UP000297716"/>
    </source>
</evidence>
<dbReference type="OrthoDB" id="3693942at2759"/>
<comment type="caution">
    <text evidence="2">The sequence shown here is derived from an EMBL/GenBank/DDBJ whole genome shotgun (WGS) entry which is preliminary data.</text>
</comment>
<dbReference type="EMBL" id="SKBN01000046">
    <property type="protein sequence ID" value="TGJ85409.1"/>
    <property type="molecule type" value="Genomic_DNA"/>
</dbReference>
<organism evidence="2 3">
    <name type="scientific">Xylaria hypoxylon</name>
    <dbReference type="NCBI Taxonomy" id="37992"/>
    <lineage>
        <taxon>Eukaryota</taxon>
        <taxon>Fungi</taxon>
        <taxon>Dikarya</taxon>
        <taxon>Ascomycota</taxon>
        <taxon>Pezizomycotina</taxon>
        <taxon>Sordariomycetes</taxon>
        <taxon>Xylariomycetidae</taxon>
        <taxon>Xylariales</taxon>
        <taxon>Xylariaceae</taxon>
        <taxon>Xylaria</taxon>
    </lineage>
</organism>
<protein>
    <submittedName>
        <fullName evidence="2">Uncharacterized protein</fullName>
    </submittedName>
</protein>
<gene>
    <name evidence="2" type="ORF">E0Z10_g3336</name>
</gene>
<name>A0A4Z0YMA5_9PEZI</name>